<keyword evidence="3" id="KW-1185">Reference proteome</keyword>
<feature type="region of interest" description="Disordered" evidence="1">
    <location>
        <begin position="45"/>
        <end position="68"/>
    </location>
</feature>
<evidence type="ECO:0000256" key="1">
    <source>
        <dbReference type="SAM" id="MobiDB-lite"/>
    </source>
</evidence>
<name>A0A0E0G6Z7_ORYNI</name>
<evidence type="ECO:0000313" key="2">
    <source>
        <dbReference type="EnsemblPlants" id="ONIVA02G19140.1"/>
    </source>
</evidence>
<dbReference type="AlphaFoldDB" id="A0A0E0G6Z7"/>
<dbReference type="Proteomes" id="UP000006591">
    <property type="component" value="Chromosome 2"/>
</dbReference>
<dbReference type="EnsemblPlants" id="ONIVA02G19140.1">
    <property type="protein sequence ID" value="ONIVA02G19140.1"/>
    <property type="gene ID" value="ONIVA02G19140"/>
</dbReference>
<evidence type="ECO:0000313" key="3">
    <source>
        <dbReference type="Proteomes" id="UP000006591"/>
    </source>
</evidence>
<dbReference type="Gramene" id="ONIVA02G19140.1">
    <property type="protein sequence ID" value="ONIVA02G19140.1"/>
    <property type="gene ID" value="ONIVA02G19140"/>
</dbReference>
<accession>A0A0E0G6Z7</accession>
<reference evidence="2" key="1">
    <citation type="submission" date="2015-04" db="UniProtKB">
        <authorList>
            <consortium name="EnsemblPlants"/>
        </authorList>
    </citation>
    <scope>IDENTIFICATION</scope>
    <source>
        <strain evidence="2">SL10</strain>
    </source>
</reference>
<sequence>MDKTLIDCSRSPVARSDGPHGACFSSPQTYQVFGEMPERASCRSLTTTPARRRPSGVARARPDQPSHRRHMVNLPCRITCAATPVWYG</sequence>
<protein>
    <submittedName>
        <fullName evidence="2">Uncharacterized protein</fullName>
    </submittedName>
</protein>
<proteinExistence type="predicted"/>
<organism evidence="2">
    <name type="scientific">Oryza nivara</name>
    <name type="common">Indian wild rice</name>
    <name type="synonym">Oryza sativa f. spontanea</name>
    <dbReference type="NCBI Taxonomy" id="4536"/>
    <lineage>
        <taxon>Eukaryota</taxon>
        <taxon>Viridiplantae</taxon>
        <taxon>Streptophyta</taxon>
        <taxon>Embryophyta</taxon>
        <taxon>Tracheophyta</taxon>
        <taxon>Spermatophyta</taxon>
        <taxon>Magnoliopsida</taxon>
        <taxon>Liliopsida</taxon>
        <taxon>Poales</taxon>
        <taxon>Poaceae</taxon>
        <taxon>BOP clade</taxon>
        <taxon>Oryzoideae</taxon>
        <taxon>Oryzeae</taxon>
        <taxon>Oryzinae</taxon>
        <taxon>Oryza</taxon>
    </lineage>
</organism>
<reference evidence="2" key="2">
    <citation type="submission" date="2018-04" db="EMBL/GenBank/DDBJ databases">
        <title>OnivRS2 (Oryza nivara Reference Sequence Version 2).</title>
        <authorList>
            <person name="Zhang J."/>
            <person name="Kudrna D."/>
            <person name="Lee S."/>
            <person name="Talag J."/>
            <person name="Rajasekar S."/>
            <person name="Welchert J."/>
            <person name="Hsing Y.-I."/>
            <person name="Wing R.A."/>
        </authorList>
    </citation>
    <scope>NUCLEOTIDE SEQUENCE [LARGE SCALE GENOMIC DNA]</scope>
    <source>
        <strain evidence="2">SL10</strain>
    </source>
</reference>
<dbReference type="HOGENOM" id="CLU_2472877_0_0_1"/>
<feature type="region of interest" description="Disordered" evidence="1">
    <location>
        <begin position="1"/>
        <end position="20"/>
    </location>
</feature>